<accession>A7VXT3</accession>
<evidence type="ECO:0000313" key="2">
    <source>
        <dbReference type="Proteomes" id="UP000003490"/>
    </source>
</evidence>
<name>A7VXT3_9FIRM</name>
<reference evidence="1 2" key="1">
    <citation type="submission" date="2007-08" db="EMBL/GenBank/DDBJ databases">
        <title>Draft genome sequence of Clostridium leptum (DSM 753).</title>
        <authorList>
            <person name="Sudarsanam P."/>
            <person name="Ley R."/>
            <person name="Guruge J."/>
            <person name="Turnbaugh P.J."/>
            <person name="Mahowald M."/>
            <person name="Liep D."/>
            <person name="Gordon J."/>
        </authorList>
    </citation>
    <scope>NUCLEOTIDE SEQUENCE [LARGE SCALE GENOMIC DNA]</scope>
    <source>
        <strain evidence="1 2">DSM 753</strain>
    </source>
</reference>
<dbReference type="eggNOG" id="ENOG502ZG0S">
    <property type="taxonomic scope" value="Bacteria"/>
</dbReference>
<protein>
    <submittedName>
        <fullName evidence="1">Uncharacterized protein</fullName>
    </submittedName>
</protein>
<dbReference type="Proteomes" id="UP000003490">
    <property type="component" value="Unassembled WGS sequence"/>
</dbReference>
<dbReference type="AlphaFoldDB" id="A7VXT3"/>
<organism evidence="1 2">
    <name type="scientific">[Clostridium] leptum DSM 753</name>
    <dbReference type="NCBI Taxonomy" id="428125"/>
    <lineage>
        <taxon>Bacteria</taxon>
        <taxon>Bacillati</taxon>
        <taxon>Bacillota</taxon>
        <taxon>Clostridia</taxon>
        <taxon>Eubacteriales</taxon>
        <taxon>Oscillospiraceae</taxon>
        <taxon>Oscillospiraceae incertae sedis</taxon>
    </lineage>
</organism>
<evidence type="ECO:0000313" key="1">
    <source>
        <dbReference type="EMBL" id="EDO59361.1"/>
    </source>
</evidence>
<proteinExistence type="predicted"/>
<reference evidence="1 2" key="2">
    <citation type="submission" date="2007-08" db="EMBL/GenBank/DDBJ databases">
        <authorList>
            <person name="Fulton L."/>
            <person name="Clifton S."/>
            <person name="Fulton B."/>
            <person name="Xu J."/>
            <person name="Minx P."/>
            <person name="Pepin K.H."/>
            <person name="Johnson M."/>
            <person name="Thiruvilangam P."/>
            <person name="Bhonagiri V."/>
            <person name="Nash W.E."/>
            <person name="Wang C."/>
            <person name="Mardis E.R."/>
            <person name="Wilson R.K."/>
        </authorList>
    </citation>
    <scope>NUCLEOTIDE SEQUENCE [LARGE SCALE GENOMIC DNA]</scope>
    <source>
        <strain evidence="1 2">DSM 753</strain>
    </source>
</reference>
<gene>
    <name evidence="1" type="ORF">CLOLEP_03409</name>
</gene>
<dbReference type="HOGENOM" id="CLU_1802754_0_0_9"/>
<sequence length="143" mass="16193">MYTDDRVPALGHSYGEWKVVKDATVSETGLEEQVCSRCGAKNQKIIEKREETSASESPEEPFDIESWIVYAQNYAVNTAKLNLEPSAIYCWDTPIVAGSHCVYLERDISDRLDQYGKDPSITDVWIWAEPLEDGSYNLFIGYA</sequence>
<comment type="caution">
    <text evidence="1">The sequence shown here is derived from an EMBL/GenBank/DDBJ whole genome shotgun (WGS) entry which is preliminary data.</text>
</comment>
<dbReference type="EMBL" id="ABCB02000021">
    <property type="protein sequence ID" value="EDO59361.1"/>
    <property type="molecule type" value="Genomic_DNA"/>
</dbReference>